<evidence type="ECO:0000256" key="6">
    <source>
        <dbReference type="ARBA" id="ARBA00022603"/>
    </source>
</evidence>
<evidence type="ECO:0000256" key="10">
    <source>
        <dbReference type="ARBA" id="ARBA00047944"/>
    </source>
</evidence>
<evidence type="ECO:0000256" key="7">
    <source>
        <dbReference type="ARBA" id="ARBA00022679"/>
    </source>
</evidence>
<dbReference type="InterPro" id="IPR006700">
    <property type="entry name" value="RsmE"/>
</dbReference>
<dbReference type="eggNOG" id="ENOG502S5QK">
    <property type="taxonomic scope" value="Eukaryota"/>
</dbReference>
<evidence type="ECO:0000256" key="1">
    <source>
        <dbReference type="ARBA" id="ARBA00004496"/>
    </source>
</evidence>
<dbReference type="STRING" id="1537102.L0B3L3"/>
<keyword evidence="14" id="KW-1185">Reference proteome</keyword>
<dbReference type="Proteomes" id="UP000031512">
    <property type="component" value="Chromosome 3"/>
</dbReference>
<comment type="subcellular location">
    <subcellularLocation>
        <location evidence="1">Cytoplasm</location>
    </subcellularLocation>
</comment>
<gene>
    <name evidence="13" type="ORF">BEWA_011220</name>
</gene>
<dbReference type="GeneID" id="15804635"/>
<dbReference type="SUPFAM" id="SSF75217">
    <property type="entry name" value="alpha/beta knot"/>
    <property type="match status" value="1"/>
</dbReference>
<comment type="similarity">
    <text evidence="2">Belongs to the RNA methyltransferase RsmE family.</text>
</comment>
<dbReference type="PANTHER" id="PTHR30027">
    <property type="entry name" value="RIBOSOMAL RNA SMALL SUBUNIT METHYLTRANSFERASE E"/>
    <property type="match status" value="1"/>
</dbReference>
<feature type="domain" description="Ribosomal RNA small subunit methyltransferase E methyltransferase" evidence="11">
    <location>
        <begin position="83"/>
        <end position="245"/>
    </location>
</feature>
<evidence type="ECO:0000313" key="13">
    <source>
        <dbReference type="EMBL" id="AFZ81704.1"/>
    </source>
</evidence>
<dbReference type="NCBIfam" id="TIGR00046">
    <property type="entry name" value="RsmE family RNA methyltransferase"/>
    <property type="match status" value="1"/>
</dbReference>
<dbReference type="OrthoDB" id="2021042at2759"/>
<dbReference type="GO" id="GO:0070475">
    <property type="term" value="P:rRNA base methylation"/>
    <property type="evidence" value="ECO:0007669"/>
    <property type="project" value="TreeGrafter"/>
</dbReference>
<organism evidence="13 14">
    <name type="scientific">Theileria equi strain WA</name>
    <dbReference type="NCBI Taxonomy" id="1537102"/>
    <lineage>
        <taxon>Eukaryota</taxon>
        <taxon>Sar</taxon>
        <taxon>Alveolata</taxon>
        <taxon>Apicomplexa</taxon>
        <taxon>Aconoidasida</taxon>
        <taxon>Piroplasmida</taxon>
        <taxon>Theileriidae</taxon>
        <taxon>Theileria</taxon>
    </lineage>
</organism>
<comment type="catalytic activity">
    <reaction evidence="10">
        <text>uridine(1498) in 16S rRNA + S-adenosyl-L-methionine = N(3)-methyluridine(1498) in 16S rRNA + S-adenosyl-L-homocysteine + H(+)</text>
        <dbReference type="Rhea" id="RHEA:42920"/>
        <dbReference type="Rhea" id="RHEA-COMP:10283"/>
        <dbReference type="Rhea" id="RHEA-COMP:10284"/>
        <dbReference type="ChEBI" id="CHEBI:15378"/>
        <dbReference type="ChEBI" id="CHEBI:57856"/>
        <dbReference type="ChEBI" id="CHEBI:59789"/>
        <dbReference type="ChEBI" id="CHEBI:65315"/>
        <dbReference type="ChEBI" id="CHEBI:74502"/>
        <dbReference type="EC" id="2.1.1.193"/>
    </reaction>
</comment>
<proteinExistence type="inferred from homology"/>
<dbReference type="AlphaFoldDB" id="L0B3L3"/>
<evidence type="ECO:0000256" key="9">
    <source>
        <dbReference type="ARBA" id="ARBA00025699"/>
    </source>
</evidence>
<reference evidence="13 14" key="1">
    <citation type="journal article" date="2012" name="BMC Genomics">
        <title>Comparative genomic analysis and phylogenetic position of Theileria equi.</title>
        <authorList>
            <person name="Kappmeyer L.S."/>
            <person name="Thiagarajan M."/>
            <person name="Herndon D.R."/>
            <person name="Ramsay J.D."/>
            <person name="Caler E."/>
            <person name="Djikeng A."/>
            <person name="Gillespie J.J."/>
            <person name="Lau A.O."/>
            <person name="Roalson E.H."/>
            <person name="Silva J.C."/>
            <person name="Silva M.G."/>
            <person name="Suarez C.E."/>
            <person name="Ueti M.W."/>
            <person name="Nene V.M."/>
            <person name="Mealey R.H."/>
            <person name="Knowles D.P."/>
            <person name="Brayton K.A."/>
        </authorList>
    </citation>
    <scope>NUCLEOTIDE SEQUENCE [LARGE SCALE GENOMIC DNA]</scope>
    <source>
        <strain evidence="13 14">WA</strain>
    </source>
</reference>
<sequence>MNLLLFRHSDILVIDDDLFVDVIDRVTLNHIVTVLRVSIGKELKVGIIGSKQGTARVVAIEKDRIRLQLYEEFKNLVSVPNRQLVDLVIGIPRPKSLDKLLQYSASIGVGKVNLVCSSRVELSYLNSHKLENEHIEKSLLLGLQQGVDTVVPEVKIFKSMGEYERESLSNLNALKLIAHPGSEDTLGSLGINKHIKGPIVVAIGPEGGWLDDEVDLYKRMGFKPFSITDRILRTEVAVVAILSQLSLLLNDKILRNGLEPANR</sequence>
<name>L0B3L3_THEEQ</name>
<dbReference type="GO" id="GO:0005737">
    <property type="term" value="C:cytoplasm"/>
    <property type="evidence" value="ECO:0007669"/>
    <property type="project" value="UniProtKB-SubCell"/>
</dbReference>
<dbReference type="Pfam" id="PF04452">
    <property type="entry name" value="Methyltrans_RNA"/>
    <property type="match status" value="1"/>
</dbReference>
<protein>
    <recommendedName>
        <fullName evidence="3">16S rRNA (uracil(1498)-N(3))-methyltransferase</fullName>
        <ecNumber evidence="3">2.1.1.193</ecNumber>
    </recommendedName>
</protein>
<dbReference type="Pfam" id="PF20260">
    <property type="entry name" value="PUA_4"/>
    <property type="match status" value="1"/>
</dbReference>
<keyword evidence="7" id="KW-0808">Transferase</keyword>
<keyword evidence="8" id="KW-0949">S-adenosyl-L-methionine</keyword>
<evidence type="ECO:0000256" key="3">
    <source>
        <dbReference type="ARBA" id="ARBA00012328"/>
    </source>
</evidence>
<evidence type="ECO:0000259" key="12">
    <source>
        <dbReference type="Pfam" id="PF20260"/>
    </source>
</evidence>
<feature type="domain" description="Ribosomal RNA small subunit methyltransferase E PUA-like" evidence="12">
    <location>
        <begin position="28"/>
        <end position="69"/>
    </location>
</feature>
<keyword evidence="6" id="KW-0489">Methyltransferase</keyword>
<keyword evidence="5" id="KW-0698">rRNA processing</keyword>
<dbReference type="Gene3D" id="3.40.1280.10">
    <property type="match status" value="1"/>
</dbReference>
<evidence type="ECO:0000256" key="2">
    <source>
        <dbReference type="ARBA" id="ARBA00005528"/>
    </source>
</evidence>
<dbReference type="KEGG" id="beq:BEWA_011220"/>
<dbReference type="PIRSF" id="PIRSF015601">
    <property type="entry name" value="MTase_slr0722"/>
    <property type="match status" value="1"/>
</dbReference>
<dbReference type="GO" id="GO:0070042">
    <property type="term" value="F:rRNA (uridine-N3-)-methyltransferase activity"/>
    <property type="evidence" value="ECO:0007669"/>
    <property type="project" value="TreeGrafter"/>
</dbReference>
<dbReference type="InterPro" id="IPR029028">
    <property type="entry name" value="Alpha/beta_knot_MTases"/>
</dbReference>
<dbReference type="InterPro" id="IPR046887">
    <property type="entry name" value="RsmE_PUA-like"/>
</dbReference>
<evidence type="ECO:0000256" key="8">
    <source>
        <dbReference type="ARBA" id="ARBA00022691"/>
    </source>
</evidence>
<evidence type="ECO:0000313" key="14">
    <source>
        <dbReference type="Proteomes" id="UP000031512"/>
    </source>
</evidence>
<evidence type="ECO:0000259" key="11">
    <source>
        <dbReference type="Pfam" id="PF04452"/>
    </source>
</evidence>
<dbReference type="CDD" id="cd18084">
    <property type="entry name" value="RsmE-like"/>
    <property type="match status" value="1"/>
</dbReference>
<evidence type="ECO:0000256" key="5">
    <source>
        <dbReference type="ARBA" id="ARBA00022552"/>
    </source>
</evidence>
<keyword evidence="4" id="KW-0963">Cytoplasm</keyword>
<dbReference type="InterPro" id="IPR029026">
    <property type="entry name" value="tRNA_m1G_MTases_N"/>
</dbReference>
<dbReference type="RefSeq" id="XP_004831370.1">
    <property type="nucleotide sequence ID" value="XM_004831313.1"/>
</dbReference>
<evidence type="ECO:0000256" key="4">
    <source>
        <dbReference type="ARBA" id="ARBA00022490"/>
    </source>
</evidence>
<dbReference type="VEuPathDB" id="PiroplasmaDB:BEWA_011220"/>
<comment type="function">
    <text evidence="9">Specifically methylates the N3 position of the uracil ring of uridine 1498 (m3U1498) in 16S rRNA. Acts on the fully assembled 30S ribosomal subunit.</text>
</comment>
<accession>L0B3L3</accession>
<dbReference type="InterPro" id="IPR046886">
    <property type="entry name" value="RsmE_MTase_dom"/>
</dbReference>
<dbReference type="PANTHER" id="PTHR30027:SF3">
    <property type="entry name" value="16S RRNA (URACIL(1498)-N(3))-METHYLTRANSFERASE"/>
    <property type="match status" value="1"/>
</dbReference>
<dbReference type="EMBL" id="CP001670">
    <property type="protein sequence ID" value="AFZ81704.1"/>
    <property type="molecule type" value="Genomic_DNA"/>
</dbReference>
<dbReference type="EC" id="2.1.1.193" evidence="3"/>